<accession>A0ABQ1XJF9</accession>
<comment type="caution">
    <text evidence="11">The sequence shown here is derived from an EMBL/GenBank/DDBJ whole genome shotgun (WGS) entry which is preliminary data.</text>
</comment>
<gene>
    <name evidence="11" type="ORF">GCM10011577_17950</name>
</gene>
<name>A0ABQ1XJF9_9MICC</name>
<dbReference type="InterPro" id="IPR001173">
    <property type="entry name" value="Glyco_trans_2-like"/>
</dbReference>
<comment type="function">
    <text evidence="6">Catalyzes the glycosylation of 4,4'-diaponeurosporenoate, i.e. the esterification of glucose at the C1'' position with the carboxyl group of 4,4'-diaponeurosporenic acid, to form glycosyl-4,4'-diaponeurosporenoate. This is a step in the biosynthesis of staphyloxanthin, an orange pigment present in most staphylococci strains.</text>
</comment>
<evidence type="ECO:0000256" key="6">
    <source>
        <dbReference type="ARBA" id="ARBA00037281"/>
    </source>
</evidence>
<evidence type="ECO:0000256" key="2">
    <source>
        <dbReference type="ARBA" id="ARBA00022475"/>
    </source>
</evidence>
<evidence type="ECO:0000256" key="4">
    <source>
        <dbReference type="ARBA" id="ARBA00022679"/>
    </source>
</evidence>
<dbReference type="InterPro" id="IPR029044">
    <property type="entry name" value="Nucleotide-diphossugar_trans"/>
</dbReference>
<keyword evidence="2" id="KW-1003">Cell membrane</keyword>
<keyword evidence="4 11" id="KW-0808">Transferase</keyword>
<evidence type="ECO:0000256" key="9">
    <source>
        <dbReference type="ARBA" id="ARBA00040345"/>
    </source>
</evidence>
<evidence type="ECO:0000256" key="7">
    <source>
        <dbReference type="ARBA" id="ARBA00037904"/>
    </source>
</evidence>
<evidence type="ECO:0000259" key="10">
    <source>
        <dbReference type="Pfam" id="PF00535"/>
    </source>
</evidence>
<comment type="pathway">
    <text evidence="7">Carotenoid biosynthesis; staphyloxanthin biosynthesis; staphyloxanthin from farnesyl diphosphate: step 4/5.</text>
</comment>
<evidence type="ECO:0000313" key="12">
    <source>
        <dbReference type="Proteomes" id="UP000596938"/>
    </source>
</evidence>
<keyword evidence="12" id="KW-1185">Reference proteome</keyword>
<evidence type="ECO:0000313" key="11">
    <source>
        <dbReference type="EMBL" id="GGG95305.1"/>
    </source>
</evidence>
<dbReference type="RefSeq" id="WP_194734856.1">
    <property type="nucleotide sequence ID" value="NZ_BAAAWV010000001.1"/>
</dbReference>
<dbReference type="SUPFAM" id="SSF53448">
    <property type="entry name" value="Nucleotide-diphospho-sugar transferases"/>
    <property type="match status" value="1"/>
</dbReference>
<organism evidence="11 12">
    <name type="scientific">Pseudarthrobacter polychromogenes</name>
    <dbReference type="NCBI Taxonomy" id="1676"/>
    <lineage>
        <taxon>Bacteria</taxon>
        <taxon>Bacillati</taxon>
        <taxon>Actinomycetota</taxon>
        <taxon>Actinomycetes</taxon>
        <taxon>Micrococcales</taxon>
        <taxon>Micrococcaceae</taxon>
        <taxon>Pseudarthrobacter</taxon>
    </lineage>
</organism>
<dbReference type="Pfam" id="PF00535">
    <property type="entry name" value="Glycos_transf_2"/>
    <property type="match status" value="1"/>
</dbReference>
<dbReference type="PANTHER" id="PTHR43646">
    <property type="entry name" value="GLYCOSYLTRANSFERASE"/>
    <property type="match status" value="1"/>
</dbReference>
<dbReference type="GO" id="GO:0016740">
    <property type="term" value="F:transferase activity"/>
    <property type="evidence" value="ECO:0007669"/>
    <property type="project" value="UniProtKB-KW"/>
</dbReference>
<dbReference type="PANTHER" id="PTHR43646:SF2">
    <property type="entry name" value="GLYCOSYLTRANSFERASE 2-LIKE DOMAIN-CONTAINING PROTEIN"/>
    <property type="match status" value="1"/>
</dbReference>
<comment type="subcellular location">
    <subcellularLocation>
        <location evidence="1">Cell membrane</location>
    </subcellularLocation>
</comment>
<evidence type="ECO:0000256" key="3">
    <source>
        <dbReference type="ARBA" id="ARBA00022676"/>
    </source>
</evidence>
<dbReference type="Gene3D" id="3.90.550.10">
    <property type="entry name" value="Spore Coat Polysaccharide Biosynthesis Protein SpsA, Chain A"/>
    <property type="match status" value="1"/>
</dbReference>
<keyword evidence="5" id="KW-0472">Membrane</keyword>
<reference evidence="12" key="1">
    <citation type="journal article" date="2019" name="Int. J. Syst. Evol. Microbiol.">
        <title>The Global Catalogue of Microorganisms (GCM) 10K type strain sequencing project: providing services to taxonomists for standard genome sequencing and annotation.</title>
        <authorList>
            <consortium name="The Broad Institute Genomics Platform"/>
            <consortium name="The Broad Institute Genome Sequencing Center for Infectious Disease"/>
            <person name="Wu L."/>
            <person name="Ma J."/>
        </authorList>
    </citation>
    <scope>NUCLEOTIDE SEQUENCE [LARGE SCALE GENOMIC DNA]</scope>
    <source>
        <strain evidence="12">CGMCC 1.1927</strain>
    </source>
</reference>
<comment type="similarity">
    <text evidence="8">Belongs to the glycosyltransferase 2 family. CrtQ subfamily.</text>
</comment>
<evidence type="ECO:0000256" key="8">
    <source>
        <dbReference type="ARBA" id="ARBA00038120"/>
    </source>
</evidence>
<evidence type="ECO:0000256" key="1">
    <source>
        <dbReference type="ARBA" id="ARBA00004236"/>
    </source>
</evidence>
<dbReference type="Proteomes" id="UP000596938">
    <property type="component" value="Unassembled WGS sequence"/>
</dbReference>
<dbReference type="EMBL" id="BMKU01000004">
    <property type="protein sequence ID" value="GGG95305.1"/>
    <property type="molecule type" value="Genomic_DNA"/>
</dbReference>
<feature type="domain" description="Glycosyltransferase 2-like" evidence="10">
    <location>
        <begin position="9"/>
        <end position="145"/>
    </location>
</feature>
<keyword evidence="3" id="KW-0328">Glycosyltransferase</keyword>
<evidence type="ECO:0000256" key="5">
    <source>
        <dbReference type="ARBA" id="ARBA00023136"/>
    </source>
</evidence>
<proteinExistence type="inferred from homology"/>
<protein>
    <recommendedName>
        <fullName evidence="9">4,4'-diaponeurosporenoate glycosyltransferase</fullName>
    </recommendedName>
</protein>
<sequence length="249" mass="26178">MTPVDRVAVVIPVHNEEEHLGRALAGVEAAASTLRQVQPGTDVRVLVVLDSCTDGSAAIASAYTARNACFSVLEVAFRSVGRSRRAGNWQALGAGADASPGAEAGLWLANTDADSVVPDNWLVGQLELAAAGADAVLGSVEVDPAGMAPELLSRWQSMHSFGEDHPHVFGANLGVRGSAYLVVGGFPRHLSHEDRVLAGRLREHGFDVRATDTIRVRTSGRTQARAPKGFGAYLRTLGREIALAPEGQS</sequence>